<evidence type="ECO:0000259" key="6">
    <source>
        <dbReference type="PROSITE" id="PS51900"/>
    </source>
</evidence>
<protein>
    <submittedName>
        <fullName evidence="7">Site-specific recombinase XerD</fullName>
    </submittedName>
</protein>
<dbReference type="Gene3D" id="1.10.150.130">
    <property type="match status" value="1"/>
</dbReference>
<dbReference type="InterPro" id="IPR010998">
    <property type="entry name" value="Integrase_recombinase_N"/>
</dbReference>
<dbReference type="EMBL" id="FNES01000038">
    <property type="protein sequence ID" value="SDK80351.1"/>
    <property type="molecule type" value="Genomic_DNA"/>
</dbReference>
<name>A0A1G9EW56_9GAMM</name>
<proteinExistence type="predicted"/>
<dbReference type="PROSITE" id="PS51900">
    <property type="entry name" value="CB"/>
    <property type="match status" value="1"/>
</dbReference>
<dbReference type="AlphaFoldDB" id="A0A1G9EW56"/>
<evidence type="ECO:0000256" key="4">
    <source>
        <dbReference type="PROSITE-ProRule" id="PRU01248"/>
    </source>
</evidence>
<dbReference type="PROSITE" id="PS51898">
    <property type="entry name" value="TYR_RECOMBINASE"/>
    <property type="match status" value="1"/>
</dbReference>
<evidence type="ECO:0000313" key="7">
    <source>
        <dbReference type="EMBL" id="SDK80351.1"/>
    </source>
</evidence>
<evidence type="ECO:0000259" key="5">
    <source>
        <dbReference type="PROSITE" id="PS51898"/>
    </source>
</evidence>
<keyword evidence="2 4" id="KW-0238">DNA-binding</keyword>
<dbReference type="SUPFAM" id="SSF56349">
    <property type="entry name" value="DNA breaking-rejoining enzymes"/>
    <property type="match status" value="1"/>
</dbReference>
<dbReference type="PANTHER" id="PTHR30349">
    <property type="entry name" value="PHAGE INTEGRASE-RELATED"/>
    <property type="match status" value="1"/>
</dbReference>
<evidence type="ECO:0000256" key="1">
    <source>
        <dbReference type="ARBA" id="ARBA00022908"/>
    </source>
</evidence>
<feature type="domain" description="Tyr recombinase" evidence="5">
    <location>
        <begin position="98"/>
        <end position="273"/>
    </location>
</feature>
<dbReference type="Proteomes" id="UP000198525">
    <property type="component" value="Unassembled WGS sequence"/>
</dbReference>
<dbReference type="STRING" id="376427.SAMN04487954_1381"/>
<dbReference type="InterPro" id="IPR004107">
    <property type="entry name" value="Integrase_SAM-like_N"/>
</dbReference>
<dbReference type="RefSeq" id="WP_089689228.1">
    <property type="nucleotide sequence ID" value="NZ_FNES01000038.1"/>
</dbReference>
<gene>
    <name evidence="7" type="ORF">SAMN04487954_1381</name>
</gene>
<dbReference type="InterPro" id="IPR050090">
    <property type="entry name" value="Tyrosine_recombinase_XerCD"/>
</dbReference>
<keyword evidence="1" id="KW-0229">DNA integration</keyword>
<dbReference type="Pfam" id="PF13495">
    <property type="entry name" value="Phage_int_SAM_4"/>
    <property type="match status" value="1"/>
</dbReference>
<feature type="domain" description="Core-binding (CB)" evidence="6">
    <location>
        <begin position="1"/>
        <end position="81"/>
    </location>
</feature>
<dbReference type="InterPro" id="IPR044068">
    <property type="entry name" value="CB"/>
</dbReference>
<evidence type="ECO:0000256" key="2">
    <source>
        <dbReference type="ARBA" id="ARBA00023125"/>
    </source>
</evidence>
<keyword evidence="8" id="KW-1185">Reference proteome</keyword>
<dbReference type="Gene3D" id="1.10.443.10">
    <property type="entry name" value="Intergrase catalytic core"/>
    <property type="match status" value="1"/>
</dbReference>
<accession>A0A1G9EW56</accession>
<dbReference type="InterPro" id="IPR011010">
    <property type="entry name" value="DNA_brk_join_enz"/>
</dbReference>
<keyword evidence="3" id="KW-0233">DNA recombination</keyword>
<reference evidence="7 8" key="1">
    <citation type="submission" date="2016-10" db="EMBL/GenBank/DDBJ databases">
        <authorList>
            <person name="de Groot N.N."/>
        </authorList>
    </citation>
    <scope>NUCLEOTIDE SEQUENCE [LARGE SCALE GENOMIC DNA]</scope>
    <source>
        <strain evidence="7 8">CGMCC 1.6133</strain>
    </source>
</reference>
<evidence type="ECO:0000313" key="8">
    <source>
        <dbReference type="Proteomes" id="UP000198525"/>
    </source>
</evidence>
<evidence type="ECO:0000256" key="3">
    <source>
        <dbReference type="ARBA" id="ARBA00023172"/>
    </source>
</evidence>
<organism evidence="7 8">
    <name type="scientific">Billgrantia gudaonensis</name>
    <dbReference type="NCBI Taxonomy" id="376427"/>
    <lineage>
        <taxon>Bacteria</taxon>
        <taxon>Pseudomonadati</taxon>
        <taxon>Pseudomonadota</taxon>
        <taxon>Gammaproteobacteria</taxon>
        <taxon>Oceanospirillales</taxon>
        <taxon>Halomonadaceae</taxon>
        <taxon>Billgrantia</taxon>
    </lineage>
</organism>
<dbReference type="Pfam" id="PF00589">
    <property type="entry name" value="Phage_integrase"/>
    <property type="match status" value="1"/>
</dbReference>
<dbReference type="InterPro" id="IPR013762">
    <property type="entry name" value="Integrase-like_cat_sf"/>
</dbReference>
<sequence>MTALRQTMIEAMRQHGFAPRTHTTYLTVITDLARYFHRPPDTLSSDDLQRFFNHLVQERGLSAASCRVYLHGVRFLYLQVLHWPSVDVSPVVPKTPQRIPELLTRDEVRRILAACHNAKHRMMLELCYGCGLRVSEVCHLRVSDIDSQRGQLRVAQGKGAKDRMVLLTATLLDRLRDYWRAYRPRTWLFPSAQFPERALHLSAPQRAFTRAKRLAGVERVGGIHSLRHAYATHALEQGLPVHQLQRLLGHRSIQSTMRYLHWLPGQQGASQGPIDLVAGLEVAHD</sequence>
<dbReference type="PANTHER" id="PTHR30349:SF90">
    <property type="entry name" value="TYROSINE RECOMBINASE XERD"/>
    <property type="match status" value="1"/>
</dbReference>
<dbReference type="GO" id="GO:0006310">
    <property type="term" value="P:DNA recombination"/>
    <property type="evidence" value="ECO:0007669"/>
    <property type="project" value="UniProtKB-KW"/>
</dbReference>
<dbReference type="GO" id="GO:0015074">
    <property type="term" value="P:DNA integration"/>
    <property type="evidence" value="ECO:0007669"/>
    <property type="project" value="UniProtKB-KW"/>
</dbReference>
<dbReference type="GO" id="GO:0003677">
    <property type="term" value="F:DNA binding"/>
    <property type="evidence" value="ECO:0007669"/>
    <property type="project" value="UniProtKB-UniRule"/>
</dbReference>
<dbReference type="InterPro" id="IPR002104">
    <property type="entry name" value="Integrase_catalytic"/>
</dbReference>
<dbReference type="OrthoDB" id="9801717at2"/>